<reference evidence="1 2" key="2">
    <citation type="journal article" date="2012" name="PLoS Pathog.">
        <title>Diverse lifestyles and strategies of plant pathogenesis encoded in the genomes of eighteen Dothideomycetes fungi.</title>
        <authorList>
            <person name="Ohm R.A."/>
            <person name="Feau N."/>
            <person name="Henrissat B."/>
            <person name="Schoch C.L."/>
            <person name="Horwitz B.A."/>
            <person name="Barry K.W."/>
            <person name="Condon B.J."/>
            <person name="Copeland A.C."/>
            <person name="Dhillon B."/>
            <person name="Glaser F."/>
            <person name="Hesse C.N."/>
            <person name="Kosti I."/>
            <person name="LaButti K."/>
            <person name="Lindquist E.A."/>
            <person name="Lucas S."/>
            <person name="Salamov A.A."/>
            <person name="Bradshaw R.E."/>
            <person name="Ciuffetti L."/>
            <person name="Hamelin R.C."/>
            <person name="Kema G.H.J."/>
            <person name="Lawrence C."/>
            <person name="Scott J.A."/>
            <person name="Spatafora J.W."/>
            <person name="Turgeon B.G."/>
            <person name="de Wit P.J.G.M."/>
            <person name="Zhong S."/>
            <person name="Goodwin S.B."/>
            <person name="Grigoriev I.V."/>
        </authorList>
    </citation>
    <scope>NUCLEOTIDE SEQUENCE [LARGE SCALE GENOMIC DNA]</scope>
    <source>
        <strain evidence="2">NZE10 / CBS 128990</strain>
    </source>
</reference>
<dbReference type="OrthoDB" id="10587766at2759"/>
<proteinExistence type="predicted"/>
<dbReference type="EMBL" id="KB446543">
    <property type="protein sequence ID" value="EME40802.1"/>
    <property type="molecule type" value="Genomic_DNA"/>
</dbReference>
<evidence type="ECO:0000313" key="1">
    <source>
        <dbReference type="EMBL" id="EME40802.1"/>
    </source>
</evidence>
<reference evidence="2" key="1">
    <citation type="journal article" date="2012" name="PLoS Genet.">
        <title>The genomes of the fungal plant pathogens Cladosporium fulvum and Dothistroma septosporum reveal adaptation to different hosts and lifestyles but also signatures of common ancestry.</title>
        <authorList>
            <person name="de Wit P.J.G.M."/>
            <person name="van der Burgt A."/>
            <person name="Oekmen B."/>
            <person name="Stergiopoulos I."/>
            <person name="Abd-Elsalam K.A."/>
            <person name="Aerts A.L."/>
            <person name="Bahkali A.H."/>
            <person name="Beenen H.G."/>
            <person name="Chettri P."/>
            <person name="Cox M.P."/>
            <person name="Datema E."/>
            <person name="de Vries R.P."/>
            <person name="Dhillon B."/>
            <person name="Ganley A.R."/>
            <person name="Griffiths S.A."/>
            <person name="Guo Y."/>
            <person name="Hamelin R.C."/>
            <person name="Henrissat B."/>
            <person name="Kabir M.S."/>
            <person name="Jashni M.K."/>
            <person name="Kema G."/>
            <person name="Klaubauf S."/>
            <person name="Lapidus A."/>
            <person name="Levasseur A."/>
            <person name="Lindquist E."/>
            <person name="Mehrabi R."/>
            <person name="Ohm R.A."/>
            <person name="Owen T.J."/>
            <person name="Salamov A."/>
            <person name="Schwelm A."/>
            <person name="Schijlen E."/>
            <person name="Sun H."/>
            <person name="van den Burg H.A."/>
            <person name="van Ham R.C.H.J."/>
            <person name="Zhang S."/>
            <person name="Goodwin S.B."/>
            <person name="Grigoriev I.V."/>
            <person name="Collemare J."/>
            <person name="Bradshaw R.E."/>
        </authorList>
    </citation>
    <scope>NUCLEOTIDE SEQUENCE [LARGE SCALE GENOMIC DNA]</scope>
    <source>
        <strain evidence="2">NZE10 / CBS 128990</strain>
    </source>
</reference>
<dbReference type="AlphaFoldDB" id="N1PEL9"/>
<evidence type="ECO:0000313" key="2">
    <source>
        <dbReference type="Proteomes" id="UP000016933"/>
    </source>
</evidence>
<gene>
    <name evidence="1" type="ORF">DOTSEDRAFT_37556</name>
</gene>
<accession>N1PEL9</accession>
<dbReference type="Proteomes" id="UP000016933">
    <property type="component" value="Unassembled WGS sequence"/>
</dbReference>
<dbReference type="HOGENOM" id="CLU_1057782_0_0_1"/>
<organism evidence="1 2">
    <name type="scientific">Dothistroma septosporum (strain NZE10 / CBS 128990)</name>
    <name type="common">Red band needle blight fungus</name>
    <name type="synonym">Mycosphaerella pini</name>
    <dbReference type="NCBI Taxonomy" id="675120"/>
    <lineage>
        <taxon>Eukaryota</taxon>
        <taxon>Fungi</taxon>
        <taxon>Dikarya</taxon>
        <taxon>Ascomycota</taxon>
        <taxon>Pezizomycotina</taxon>
        <taxon>Dothideomycetes</taxon>
        <taxon>Dothideomycetidae</taxon>
        <taxon>Mycosphaerellales</taxon>
        <taxon>Mycosphaerellaceae</taxon>
        <taxon>Dothistroma</taxon>
    </lineage>
</organism>
<name>N1PEL9_DOTSN</name>
<keyword evidence="2" id="KW-1185">Reference proteome</keyword>
<protein>
    <submittedName>
        <fullName evidence="1">Uncharacterized protein</fullName>
    </submittedName>
</protein>
<sequence>MNSYIDTRAHATRQPGLQTLTRHQQVAISPSCAAVRLAREIGPTCRLRSHQRTPILDRILIELLLLVLEQTSTNEIANMMKITTTLLVAIMPQLNYLGQRIADSHLKRVKIATTALDLAGVDIFTAMQRFSRRRAEPYPENPHYALRLPWRTGFYESYGQQLQEQDWLPHCLRIVVLDHIVWSLHMIYYLTQDLRTLRVRTRDNETWLLRCSALWRLEGPGDCPETWRHHGMDLMKQIRYGSNERIFAALDRAEEVNQFQYWR</sequence>